<dbReference type="RefSeq" id="WP_186901210.1">
    <property type="nucleotide sequence ID" value="NZ_JACOOT010000017.1"/>
</dbReference>
<keyword evidence="2" id="KW-1185">Reference proteome</keyword>
<dbReference type="AlphaFoldDB" id="A0A8I0AFC2"/>
<dbReference type="Proteomes" id="UP000652847">
    <property type="component" value="Unassembled WGS sequence"/>
</dbReference>
<dbReference type="InterPro" id="IPR008792">
    <property type="entry name" value="PQQD"/>
</dbReference>
<reference evidence="1 2" key="1">
    <citation type="submission" date="2020-08" db="EMBL/GenBank/DDBJ databases">
        <title>Genome public.</title>
        <authorList>
            <person name="Liu C."/>
            <person name="Sun Q."/>
        </authorList>
    </citation>
    <scope>NUCLEOTIDE SEQUENCE [LARGE SCALE GENOMIC DNA]</scope>
    <source>
        <strain evidence="1 2">BX17</strain>
    </source>
</reference>
<organism evidence="1 2">
    <name type="scientific">Blautia segnis</name>
    <dbReference type="NCBI Taxonomy" id="2763030"/>
    <lineage>
        <taxon>Bacteria</taxon>
        <taxon>Bacillati</taxon>
        <taxon>Bacillota</taxon>
        <taxon>Clostridia</taxon>
        <taxon>Lachnospirales</taxon>
        <taxon>Lachnospiraceae</taxon>
        <taxon>Blautia</taxon>
    </lineage>
</organism>
<protein>
    <submittedName>
        <fullName evidence="1">PqqD family protein</fullName>
    </submittedName>
</protein>
<proteinExistence type="predicted"/>
<evidence type="ECO:0000313" key="1">
    <source>
        <dbReference type="EMBL" id="MBC5650957.1"/>
    </source>
</evidence>
<sequence length="390" mass="44305">MFQCQRGYTLRKIKGVSHLLPYGQQMADQKKGMILNETGTFLWNVIQHTEGSDPETLAEMLARLYGLGKEAFPEVLNDVNDFLSQMTALGMITESLKPISHACTASMKIAGLSINFYGPVQLLGDRFADFYVNHPADEPDQEIEFITRSPASHNYGQVLLRNSDMTIFENSDRYVVLFPQMSNIHEVHMTLDGSYVRFYCSNAVTDQTTENLFHALRLFFLFLAQRKGLFAIHSASILYREKAWLFSGHSGMGKSTHTGLWHQLLGTPFLNGDLNLLGIHENRIMAYGIPWCGTSGIYTIKTYELGGIVLLGRDPARDYLEELSPSDQILRVMQRMISPTWKEGQLTKNLFFAEEIANRVPVLHLFCTKNQSAVKVIREEIDRLEVLHEK</sequence>
<comment type="caution">
    <text evidence="1">The sequence shown here is derived from an EMBL/GenBank/DDBJ whole genome shotgun (WGS) entry which is preliminary data.</text>
</comment>
<gene>
    <name evidence="1" type="ORF">H8S54_07545</name>
</gene>
<name>A0A8I0AFC2_9FIRM</name>
<evidence type="ECO:0000313" key="2">
    <source>
        <dbReference type="Proteomes" id="UP000652847"/>
    </source>
</evidence>
<dbReference type="EMBL" id="JACOOT010000017">
    <property type="protein sequence ID" value="MBC5650957.1"/>
    <property type="molecule type" value="Genomic_DNA"/>
</dbReference>
<accession>A0A8I0AFC2</accession>
<dbReference type="SUPFAM" id="SSF53795">
    <property type="entry name" value="PEP carboxykinase-like"/>
    <property type="match status" value="1"/>
</dbReference>
<dbReference type="Pfam" id="PF05402">
    <property type="entry name" value="PqqD"/>
    <property type="match status" value="1"/>
</dbReference>